<comment type="caution">
    <text evidence="6">The sequence shown here is derived from an EMBL/GenBank/DDBJ whole genome shotgun (WGS) entry which is preliminary data.</text>
</comment>
<organism evidence="6 7">
    <name type="scientific">Aspergillus tanneri</name>
    <dbReference type="NCBI Taxonomy" id="1220188"/>
    <lineage>
        <taxon>Eukaryota</taxon>
        <taxon>Fungi</taxon>
        <taxon>Dikarya</taxon>
        <taxon>Ascomycota</taxon>
        <taxon>Pezizomycotina</taxon>
        <taxon>Eurotiomycetes</taxon>
        <taxon>Eurotiomycetidae</taxon>
        <taxon>Eurotiales</taxon>
        <taxon>Aspergillaceae</taxon>
        <taxon>Aspergillus</taxon>
        <taxon>Aspergillus subgen. Circumdati</taxon>
    </lineage>
</organism>
<dbReference type="VEuPathDB" id="FungiDB:EYZ11_012586"/>
<keyword evidence="3" id="KW-0274">FAD</keyword>
<proteinExistence type="predicted"/>
<dbReference type="Gene3D" id="3.40.462.20">
    <property type="match status" value="1"/>
</dbReference>
<dbReference type="STRING" id="1220188.A0A4S3J1Z6"/>
<feature type="domain" description="Berberine/berberine-like" evidence="5">
    <location>
        <begin position="170"/>
        <end position="206"/>
    </location>
</feature>
<dbReference type="InterPro" id="IPR016169">
    <property type="entry name" value="FAD-bd_PCMH_sub2"/>
</dbReference>
<evidence type="ECO:0000256" key="1">
    <source>
        <dbReference type="ARBA" id="ARBA00001974"/>
    </source>
</evidence>
<keyword evidence="2" id="KW-0285">Flavoprotein</keyword>
<gene>
    <name evidence="6" type="ORF">EYZ11_012586</name>
</gene>
<reference evidence="6 7" key="1">
    <citation type="submission" date="2019-03" db="EMBL/GenBank/DDBJ databases">
        <title>The genome sequence of a newly discovered highly antifungal drug resistant Aspergillus species, Aspergillus tanneri NIH 1004.</title>
        <authorList>
            <person name="Mounaud S."/>
            <person name="Singh I."/>
            <person name="Joardar V."/>
            <person name="Pakala S."/>
            <person name="Pakala S."/>
            <person name="Venepally P."/>
            <person name="Hoover J."/>
            <person name="Nierman W."/>
            <person name="Chung J."/>
            <person name="Losada L."/>
        </authorList>
    </citation>
    <scope>NUCLEOTIDE SEQUENCE [LARGE SCALE GENOMIC DNA]</scope>
    <source>
        <strain evidence="6 7">NIH1004</strain>
    </source>
</reference>
<dbReference type="Pfam" id="PF08031">
    <property type="entry name" value="BBE"/>
    <property type="match status" value="1"/>
</dbReference>
<dbReference type="InterPro" id="IPR012951">
    <property type="entry name" value="BBE"/>
</dbReference>
<dbReference type="GO" id="GO:0016491">
    <property type="term" value="F:oxidoreductase activity"/>
    <property type="evidence" value="ECO:0007669"/>
    <property type="project" value="UniProtKB-KW"/>
</dbReference>
<dbReference type="AlphaFoldDB" id="A0A4S3J1Z6"/>
<comment type="cofactor">
    <cofactor evidence="1">
        <name>FAD</name>
        <dbReference type="ChEBI" id="CHEBI:57692"/>
    </cofactor>
</comment>
<evidence type="ECO:0000313" key="7">
    <source>
        <dbReference type="Proteomes" id="UP000308092"/>
    </source>
</evidence>
<evidence type="ECO:0000256" key="4">
    <source>
        <dbReference type="ARBA" id="ARBA00023002"/>
    </source>
</evidence>
<keyword evidence="4" id="KW-0560">Oxidoreductase</keyword>
<accession>A0A4S3J1Z6</accession>
<keyword evidence="7" id="KW-1185">Reference proteome</keyword>
<dbReference type="EMBL" id="SOSA01000977">
    <property type="protein sequence ID" value="THC87967.1"/>
    <property type="molecule type" value="Genomic_DNA"/>
</dbReference>
<dbReference type="PANTHER" id="PTHR42973:SF39">
    <property type="entry name" value="FAD-BINDING PCMH-TYPE DOMAIN-CONTAINING PROTEIN"/>
    <property type="match status" value="1"/>
</dbReference>
<sequence length="211" mass="23614">MLLSTHVTAHVSGSWVRALAVDMATLKVCIAIDNMLSLNVVLADRKLHSIAPTDKDLWWALHGTGPNFSIRSKYSPIIILPPFYYGWEKKARIAFKPLVDLGLTDNTTRELQYAHWNNRAEGFSTKGGYKPAYTAGPAKTVSTTWKAAWAFGPKLRDLWQSTDSLDSPAAYINFAHEDEDPSAIYGENVDRLRSIKAQVDSNNTFNQWITV</sequence>
<evidence type="ECO:0000256" key="2">
    <source>
        <dbReference type="ARBA" id="ARBA00022630"/>
    </source>
</evidence>
<dbReference type="GO" id="GO:0050660">
    <property type="term" value="F:flavin adenine dinucleotide binding"/>
    <property type="evidence" value="ECO:0007669"/>
    <property type="project" value="InterPro"/>
</dbReference>
<evidence type="ECO:0000259" key="5">
    <source>
        <dbReference type="Pfam" id="PF08031"/>
    </source>
</evidence>
<dbReference type="Gene3D" id="3.30.465.10">
    <property type="match status" value="2"/>
</dbReference>
<dbReference type="Proteomes" id="UP000308092">
    <property type="component" value="Unassembled WGS sequence"/>
</dbReference>
<name>A0A4S3J1Z6_9EURO</name>
<evidence type="ECO:0000313" key="6">
    <source>
        <dbReference type="EMBL" id="THC87967.1"/>
    </source>
</evidence>
<evidence type="ECO:0000256" key="3">
    <source>
        <dbReference type="ARBA" id="ARBA00022827"/>
    </source>
</evidence>
<protein>
    <recommendedName>
        <fullName evidence="5">Berberine/berberine-like domain-containing protein</fullName>
    </recommendedName>
</protein>
<dbReference type="PANTHER" id="PTHR42973">
    <property type="entry name" value="BINDING OXIDOREDUCTASE, PUTATIVE (AFU_ORTHOLOGUE AFUA_1G17690)-RELATED"/>
    <property type="match status" value="1"/>
</dbReference>
<dbReference type="InterPro" id="IPR050416">
    <property type="entry name" value="FAD-linked_Oxidoreductase"/>
</dbReference>